<keyword evidence="1" id="KW-0805">Transcription regulation</keyword>
<dbReference type="Pfam" id="PF03514">
    <property type="entry name" value="GRAS"/>
    <property type="match status" value="1"/>
</dbReference>
<dbReference type="AlphaFoldDB" id="A0ABD3AK38"/>
<proteinExistence type="inferred from homology"/>
<evidence type="ECO:0008006" key="6">
    <source>
        <dbReference type="Google" id="ProtNLM"/>
    </source>
</evidence>
<organism evidence="4 5">
    <name type="scientific">Cinchona calisaya</name>
    <dbReference type="NCBI Taxonomy" id="153742"/>
    <lineage>
        <taxon>Eukaryota</taxon>
        <taxon>Viridiplantae</taxon>
        <taxon>Streptophyta</taxon>
        <taxon>Embryophyta</taxon>
        <taxon>Tracheophyta</taxon>
        <taxon>Spermatophyta</taxon>
        <taxon>Magnoliopsida</taxon>
        <taxon>eudicotyledons</taxon>
        <taxon>Gunneridae</taxon>
        <taxon>Pentapetalae</taxon>
        <taxon>asterids</taxon>
        <taxon>lamiids</taxon>
        <taxon>Gentianales</taxon>
        <taxon>Rubiaceae</taxon>
        <taxon>Cinchonoideae</taxon>
        <taxon>Cinchoneae</taxon>
        <taxon>Cinchona</taxon>
    </lineage>
</organism>
<dbReference type="PANTHER" id="PTHR31636">
    <property type="entry name" value="OSJNBA0084A10.13 PROTEIN-RELATED"/>
    <property type="match status" value="1"/>
</dbReference>
<evidence type="ECO:0000313" key="4">
    <source>
        <dbReference type="EMBL" id="KAL3531535.1"/>
    </source>
</evidence>
<name>A0ABD3AK38_9GENT</name>
<accession>A0ABD3AK38</accession>
<feature type="region of interest" description="SAW" evidence="3">
    <location>
        <begin position="483"/>
        <end position="559"/>
    </location>
</feature>
<comment type="caution">
    <text evidence="3">Lacks conserved residue(s) required for the propagation of feature annotation.</text>
</comment>
<keyword evidence="2" id="KW-0804">Transcription</keyword>
<gene>
    <name evidence="4" type="ORF">ACH5RR_010857</name>
</gene>
<evidence type="ECO:0000313" key="5">
    <source>
        <dbReference type="Proteomes" id="UP001630127"/>
    </source>
</evidence>
<sequence>MEDHSLYKVYGEIEVEDPWNPTDYEVMNFFGGTGTDSQQNNLPQEECNWVQNDISIPHVVTPALESILQPIIYDHMIHYPKAHQQQLPEETAKPQLKENQHSFSLASLELLGNSGKWLIKKRDHEILSQTNDQSGQKLSLAEIVRVAGKRYIQFSTQKADGFSELINPYGTYIITDLLAAETAGVELVQLLLIVAECVGQRQFDLASELINCCLWLASDSGNSAQRIVFYFAQALQNRINVETGKTTPEKMMEQYYYAKNLEVDFDLSFLACHQALPFIQVTQFAAMQAIFDNLKSANKIHLIDLHIRSGIHWTVLMQALTERDEHDRPAVLLKITAVGLTNKQHVEETGKRLISFAESLNLSLSFKVIMVSDMQELKEDMFNKEADEAVAVYCPLILRTMISKPDSLRTVIKVIRRMKPSVVVVTEVEANHNSPSFLNRFTESLFFYSGFFDSLDECMERNNMHRKTIEGIYLGEGIRNMVGSEGDKRCTRNVRIDVWREFFARYGMEEVELSNSSLRQANLILNYFHNATSCNITSNGKGITVGWKGTPIHSLTTWKFL</sequence>
<dbReference type="EMBL" id="JBJUIK010000004">
    <property type="protein sequence ID" value="KAL3531535.1"/>
    <property type="molecule type" value="Genomic_DNA"/>
</dbReference>
<comment type="caution">
    <text evidence="4">The sequence shown here is derived from an EMBL/GenBank/DDBJ whole genome shotgun (WGS) entry which is preliminary data.</text>
</comment>
<comment type="similarity">
    <text evidence="3">Belongs to the GRAS family.</text>
</comment>
<protein>
    <recommendedName>
        <fullName evidence="6">DELLA protein RGL1</fullName>
    </recommendedName>
</protein>
<keyword evidence="5" id="KW-1185">Reference proteome</keyword>
<reference evidence="4 5" key="1">
    <citation type="submission" date="2024-11" db="EMBL/GenBank/DDBJ databases">
        <title>A near-complete genome assembly of Cinchona calisaya.</title>
        <authorList>
            <person name="Lian D.C."/>
            <person name="Zhao X.W."/>
            <person name="Wei L."/>
        </authorList>
    </citation>
    <scope>NUCLEOTIDE SEQUENCE [LARGE SCALE GENOMIC DNA]</scope>
    <source>
        <tissue evidence="4">Nenye</tissue>
    </source>
</reference>
<evidence type="ECO:0000256" key="1">
    <source>
        <dbReference type="ARBA" id="ARBA00023015"/>
    </source>
</evidence>
<dbReference type="InterPro" id="IPR005202">
    <property type="entry name" value="TF_GRAS"/>
</dbReference>
<feature type="region of interest" description="Leucine repeat II (LRII)" evidence="3">
    <location>
        <begin position="348"/>
        <end position="380"/>
    </location>
</feature>
<evidence type="ECO:0000256" key="3">
    <source>
        <dbReference type="PROSITE-ProRule" id="PRU01191"/>
    </source>
</evidence>
<dbReference type="Proteomes" id="UP001630127">
    <property type="component" value="Unassembled WGS sequence"/>
</dbReference>
<dbReference type="PROSITE" id="PS50985">
    <property type="entry name" value="GRAS"/>
    <property type="match status" value="1"/>
</dbReference>
<evidence type="ECO:0000256" key="2">
    <source>
        <dbReference type="ARBA" id="ARBA00023163"/>
    </source>
</evidence>